<dbReference type="Gene3D" id="3.40.50.300">
    <property type="entry name" value="P-loop containing nucleotide triphosphate hydrolases"/>
    <property type="match status" value="1"/>
</dbReference>
<dbReference type="RefSeq" id="WP_119978464.1">
    <property type="nucleotide sequence ID" value="NZ_BPFB01000024.1"/>
</dbReference>
<evidence type="ECO:0000256" key="8">
    <source>
        <dbReference type="ARBA" id="ARBA00023136"/>
    </source>
</evidence>
<dbReference type="PROSITE" id="PS50893">
    <property type="entry name" value="ABC_TRANSPORTER_2"/>
    <property type="match status" value="1"/>
</dbReference>
<reference evidence="10 11" key="1">
    <citation type="submission" date="2021-05" db="EMBL/GenBank/DDBJ databases">
        <title>Molecular characterization for Shewanella algae harboring chromosomal blaOXA-55-like strains isolated from clinical and environment sample.</title>
        <authorList>
            <person name="Ohama Y."/>
            <person name="Aoki K."/>
            <person name="Harada S."/>
            <person name="Moriya K."/>
            <person name="Ishii Y."/>
            <person name="Tateda K."/>
        </authorList>
    </citation>
    <scope>NUCLEOTIDE SEQUENCE [LARGE SCALE GENOMIC DNA]</scope>
    <source>
        <strain evidence="10 11">LMG 23746</strain>
    </source>
</reference>
<sequence length="346" mass="37831">MSTLKIEDVHSDYQGLVILNGLSLNIQRGEIAALLGPSGCGKTTLLRAIAGLQPISAGRISINKRLLSGDEHFVPSEQREVGMIFQDYALFPHLTVADNILFGVKGLTSAERQARLTEMLALVKLDGLEKRYPHELSGGQQQRVSIARALAYEPELLLLDEPFSNIDAKVRNEMMLEIRSILKQRDVSAIFVTHSKDEAFVFADKLALFNQGAIVQYGCAEALYSAPADKYVAEFLGEGNYLAAQVVDGFTVSTPLGMLVSTAPMLFDVGHKGELLLRPEQIDIHANGQGDGLIVERRFLGSNCYYRVLVGTQGYDVRSAKNDLALGERVHLAVIPHSLVLLSPAE</sequence>
<dbReference type="InterPro" id="IPR015853">
    <property type="entry name" value="ABC_transpr_FbpC"/>
</dbReference>
<evidence type="ECO:0000256" key="7">
    <source>
        <dbReference type="ARBA" id="ARBA00023065"/>
    </source>
</evidence>
<keyword evidence="6" id="KW-0408">Iron</keyword>
<dbReference type="Pfam" id="PF00005">
    <property type="entry name" value="ABC_tran"/>
    <property type="match status" value="1"/>
</dbReference>
<evidence type="ECO:0000256" key="4">
    <source>
        <dbReference type="ARBA" id="ARBA00022741"/>
    </source>
</evidence>
<dbReference type="PANTHER" id="PTHR42781">
    <property type="entry name" value="SPERMIDINE/PUTRESCINE IMPORT ATP-BINDING PROTEIN POTA"/>
    <property type="match status" value="1"/>
</dbReference>
<dbReference type="Pfam" id="PF08402">
    <property type="entry name" value="TOBE_2"/>
    <property type="match status" value="1"/>
</dbReference>
<dbReference type="InterPro" id="IPR008995">
    <property type="entry name" value="Mo/tungstate-bd_C_term_dom"/>
</dbReference>
<dbReference type="InterPro" id="IPR013611">
    <property type="entry name" value="Transp-assoc_OB_typ2"/>
</dbReference>
<evidence type="ECO:0000256" key="6">
    <source>
        <dbReference type="ARBA" id="ARBA00023004"/>
    </source>
</evidence>
<proteinExistence type="predicted"/>
<dbReference type="SUPFAM" id="SSF52540">
    <property type="entry name" value="P-loop containing nucleoside triphosphate hydrolases"/>
    <property type="match status" value="1"/>
</dbReference>
<evidence type="ECO:0000256" key="5">
    <source>
        <dbReference type="ARBA" id="ARBA00022840"/>
    </source>
</evidence>
<feature type="domain" description="ABC transporter" evidence="9">
    <location>
        <begin position="4"/>
        <end position="236"/>
    </location>
</feature>
<gene>
    <name evidence="10" type="primary">fbpC</name>
    <name evidence="10" type="ORF">TUM4630_22540</name>
</gene>
<keyword evidence="4" id="KW-0547">Nucleotide-binding</keyword>
<keyword evidence="1" id="KW-0813">Transport</keyword>
<dbReference type="InterPro" id="IPR003439">
    <property type="entry name" value="ABC_transporter-like_ATP-bd"/>
</dbReference>
<dbReference type="PANTHER" id="PTHR42781:SF4">
    <property type="entry name" value="SPERMIDINE_PUTRESCINE IMPORT ATP-BINDING PROTEIN POTA"/>
    <property type="match status" value="1"/>
</dbReference>
<dbReference type="CDD" id="cd03259">
    <property type="entry name" value="ABC_Carb_Solutes_like"/>
    <property type="match status" value="1"/>
</dbReference>
<dbReference type="InterPro" id="IPR017871">
    <property type="entry name" value="ABC_transporter-like_CS"/>
</dbReference>
<comment type="caution">
    <text evidence="10">The sequence shown here is derived from an EMBL/GenBank/DDBJ whole genome shotgun (WGS) entry which is preliminary data.</text>
</comment>
<dbReference type="Proteomes" id="UP000761574">
    <property type="component" value="Unassembled WGS sequence"/>
</dbReference>
<accession>A0ABQ4PJD6</accession>
<name>A0ABQ4PJD6_9GAMM</name>
<dbReference type="SMART" id="SM00382">
    <property type="entry name" value="AAA"/>
    <property type="match status" value="1"/>
</dbReference>
<keyword evidence="8" id="KW-0472">Membrane</keyword>
<keyword evidence="7" id="KW-0406">Ion transport</keyword>
<dbReference type="InterPro" id="IPR003593">
    <property type="entry name" value="AAA+_ATPase"/>
</dbReference>
<evidence type="ECO:0000256" key="3">
    <source>
        <dbReference type="ARBA" id="ARBA00022496"/>
    </source>
</evidence>
<evidence type="ECO:0000256" key="1">
    <source>
        <dbReference type="ARBA" id="ARBA00022448"/>
    </source>
</evidence>
<dbReference type="EMBL" id="BPFB01000024">
    <property type="protein sequence ID" value="GIU47766.1"/>
    <property type="molecule type" value="Genomic_DNA"/>
</dbReference>
<organism evidence="10 11">
    <name type="scientific">Shewanella algidipiscicola</name>
    <dbReference type="NCBI Taxonomy" id="614070"/>
    <lineage>
        <taxon>Bacteria</taxon>
        <taxon>Pseudomonadati</taxon>
        <taxon>Pseudomonadota</taxon>
        <taxon>Gammaproteobacteria</taxon>
        <taxon>Alteromonadales</taxon>
        <taxon>Shewanellaceae</taxon>
        <taxon>Shewanella</taxon>
    </lineage>
</organism>
<keyword evidence="5" id="KW-0067">ATP-binding</keyword>
<dbReference type="PROSITE" id="PS00211">
    <property type="entry name" value="ABC_TRANSPORTER_1"/>
    <property type="match status" value="1"/>
</dbReference>
<keyword evidence="11" id="KW-1185">Reference proteome</keyword>
<keyword evidence="2" id="KW-1003">Cell membrane</keyword>
<dbReference type="SUPFAM" id="SSF50331">
    <property type="entry name" value="MOP-like"/>
    <property type="match status" value="1"/>
</dbReference>
<evidence type="ECO:0000256" key="2">
    <source>
        <dbReference type="ARBA" id="ARBA00022475"/>
    </source>
</evidence>
<evidence type="ECO:0000259" key="9">
    <source>
        <dbReference type="PROSITE" id="PS50893"/>
    </source>
</evidence>
<evidence type="ECO:0000313" key="10">
    <source>
        <dbReference type="EMBL" id="GIU47766.1"/>
    </source>
</evidence>
<protein>
    <submittedName>
        <fullName evidence="10">ABC transporter</fullName>
    </submittedName>
</protein>
<keyword evidence="3" id="KW-0410">Iron transport</keyword>
<dbReference type="InterPro" id="IPR050093">
    <property type="entry name" value="ABC_SmlMolc_Importer"/>
</dbReference>
<evidence type="ECO:0000313" key="11">
    <source>
        <dbReference type="Proteomes" id="UP000761574"/>
    </source>
</evidence>
<dbReference type="InterPro" id="IPR027417">
    <property type="entry name" value="P-loop_NTPase"/>
</dbReference>